<name>A0ABR4K9I4_9EURO</name>
<sequence length="159" mass="18124">MRREYIDSWLSGVLEQEQNPTPPLTPPPNLDRSYRAKRRKMSHRETSTSRKHRLNNDTTSSVTDLTDRTKFDPSIQSSSGTSRQRSPVRDLLNELPLSSPSIHCTRPKPKYIPKPPDEAIDIPDAAFDDDVSLKPEELDALWQDVTEIYNEAAEAEEHG</sequence>
<dbReference type="RefSeq" id="XP_070898481.1">
    <property type="nucleotide sequence ID" value="XM_071050115.1"/>
</dbReference>
<feature type="compositionally biased region" description="Pro residues" evidence="1">
    <location>
        <begin position="20"/>
        <end position="29"/>
    </location>
</feature>
<feature type="compositionally biased region" description="Polar residues" evidence="1">
    <location>
        <begin position="74"/>
        <end position="85"/>
    </location>
</feature>
<dbReference type="EMBL" id="JBFXLR010000024">
    <property type="protein sequence ID" value="KAL2848946.1"/>
    <property type="molecule type" value="Genomic_DNA"/>
</dbReference>
<keyword evidence="3" id="KW-1185">Reference proteome</keyword>
<protein>
    <submittedName>
        <fullName evidence="2">Uncharacterized protein</fullName>
    </submittedName>
</protein>
<dbReference type="GeneID" id="98165279"/>
<gene>
    <name evidence="2" type="ORF">BJX68DRAFT_97916</name>
</gene>
<reference evidence="2 3" key="1">
    <citation type="submission" date="2024-07" db="EMBL/GenBank/DDBJ databases">
        <title>Section-level genome sequencing and comparative genomics of Aspergillus sections Usti and Cavernicolus.</title>
        <authorList>
            <consortium name="Lawrence Berkeley National Laboratory"/>
            <person name="Nybo J.L."/>
            <person name="Vesth T.C."/>
            <person name="Theobald S."/>
            <person name="Frisvad J.C."/>
            <person name="Larsen T.O."/>
            <person name="Kjaerboelling I."/>
            <person name="Rothschild-Mancinelli K."/>
            <person name="Lyhne E.K."/>
            <person name="Kogle M.E."/>
            <person name="Barry K."/>
            <person name="Clum A."/>
            <person name="Na H."/>
            <person name="Ledsgaard L."/>
            <person name="Lin J."/>
            <person name="Lipzen A."/>
            <person name="Kuo A."/>
            <person name="Riley R."/>
            <person name="Mondo S."/>
            <person name="LaButti K."/>
            <person name="Haridas S."/>
            <person name="Pangalinan J."/>
            <person name="Salamov A.A."/>
            <person name="Simmons B.A."/>
            <person name="Magnuson J.K."/>
            <person name="Chen J."/>
            <person name="Drula E."/>
            <person name="Henrissat B."/>
            <person name="Wiebenga A."/>
            <person name="Lubbers R.J."/>
            <person name="Gomes A.C."/>
            <person name="Macurrencykelacurrency M.R."/>
            <person name="Stajich J."/>
            <person name="Grigoriev I.V."/>
            <person name="Mortensen U.H."/>
            <person name="De vries R.P."/>
            <person name="Baker S.E."/>
            <person name="Andersen M.R."/>
        </authorList>
    </citation>
    <scope>NUCLEOTIDE SEQUENCE [LARGE SCALE GENOMIC DNA]</scope>
    <source>
        <strain evidence="2 3">CBS 756.74</strain>
    </source>
</reference>
<comment type="caution">
    <text evidence="2">The sequence shown here is derived from an EMBL/GenBank/DDBJ whole genome shotgun (WGS) entry which is preliminary data.</text>
</comment>
<proteinExistence type="predicted"/>
<dbReference type="Proteomes" id="UP001610444">
    <property type="component" value="Unassembled WGS sequence"/>
</dbReference>
<evidence type="ECO:0000256" key="1">
    <source>
        <dbReference type="SAM" id="MobiDB-lite"/>
    </source>
</evidence>
<organism evidence="2 3">
    <name type="scientific">Aspergillus pseudodeflectus</name>
    <dbReference type="NCBI Taxonomy" id="176178"/>
    <lineage>
        <taxon>Eukaryota</taxon>
        <taxon>Fungi</taxon>
        <taxon>Dikarya</taxon>
        <taxon>Ascomycota</taxon>
        <taxon>Pezizomycotina</taxon>
        <taxon>Eurotiomycetes</taxon>
        <taxon>Eurotiomycetidae</taxon>
        <taxon>Eurotiales</taxon>
        <taxon>Aspergillaceae</taxon>
        <taxon>Aspergillus</taxon>
        <taxon>Aspergillus subgen. Nidulantes</taxon>
    </lineage>
</organism>
<evidence type="ECO:0000313" key="2">
    <source>
        <dbReference type="EMBL" id="KAL2848946.1"/>
    </source>
</evidence>
<evidence type="ECO:0000313" key="3">
    <source>
        <dbReference type="Proteomes" id="UP001610444"/>
    </source>
</evidence>
<feature type="region of interest" description="Disordered" evidence="1">
    <location>
        <begin position="1"/>
        <end position="118"/>
    </location>
</feature>
<accession>A0ABR4K9I4</accession>